<dbReference type="GeneID" id="115558453"/>
<dbReference type="Ensembl" id="ENSGMOT00000019033.2">
    <property type="protein sequence ID" value="ENSGMOP00000018577.2"/>
    <property type="gene ID" value="ENSGMOG00000017272.2"/>
</dbReference>
<evidence type="ECO:0000256" key="2">
    <source>
        <dbReference type="PROSITE-ProRule" id="PRU00192"/>
    </source>
</evidence>
<dbReference type="PRINTS" id="PR00452">
    <property type="entry name" value="SH3DOMAIN"/>
</dbReference>
<keyword evidence="3" id="KW-0175">Coiled coil</keyword>
<dbReference type="GO" id="GO:0005886">
    <property type="term" value="C:plasma membrane"/>
    <property type="evidence" value="ECO:0007669"/>
    <property type="project" value="TreeGrafter"/>
</dbReference>
<dbReference type="InterPro" id="IPR036028">
    <property type="entry name" value="SH3-like_dom_sf"/>
</dbReference>
<evidence type="ECO:0000313" key="8">
    <source>
        <dbReference type="Proteomes" id="UP000694546"/>
    </source>
</evidence>
<keyword evidence="1 2" id="KW-0728">SH3 domain</keyword>
<gene>
    <name evidence="7" type="primary">LOC115558453</name>
</gene>
<protein>
    <submittedName>
        <fullName evidence="7">Proline-serine-threonine phosphatase interacting protein 1b</fullName>
    </submittedName>
</protein>
<feature type="domain" description="SH3" evidence="5">
    <location>
        <begin position="366"/>
        <end position="423"/>
    </location>
</feature>
<dbReference type="PANTHER" id="PTHR23065">
    <property type="entry name" value="PROLINE-SERINE-THREONINE PHOSPHATASE INTERACTING PROTEIN 1"/>
    <property type="match status" value="1"/>
</dbReference>
<dbReference type="Gene3D" id="1.20.1270.60">
    <property type="entry name" value="Arfaptin homology (AH) domain/BAR domain"/>
    <property type="match status" value="1"/>
</dbReference>
<name>A0A8C4ZPP7_GADMO</name>
<dbReference type="OMA" id="KNYEARC"/>
<evidence type="ECO:0000313" key="7">
    <source>
        <dbReference type="Ensembl" id="ENSGMOP00000018577.2"/>
    </source>
</evidence>
<evidence type="ECO:0000256" key="4">
    <source>
        <dbReference type="SAM" id="MobiDB-lite"/>
    </source>
</evidence>
<dbReference type="Pfam" id="PF14604">
    <property type="entry name" value="SH3_9"/>
    <property type="match status" value="1"/>
</dbReference>
<dbReference type="InterPro" id="IPR001060">
    <property type="entry name" value="FCH_dom"/>
</dbReference>
<dbReference type="GO" id="GO:0051015">
    <property type="term" value="F:actin filament binding"/>
    <property type="evidence" value="ECO:0007669"/>
    <property type="project" value="TreeGrafter"/>
</dbReference>
<feature type="domain" description="F-BAR" evidence="6">
    <location>
        <begin position="10"/>
        <end position="270"/>
    </location>
</feature>
<dbReference type="InterPro" id="IPR031160">
    <property type="entry name" value="F_BAR_dom"/>
</dbReference>
<dbReference type="PROSITE" id="PS50002">
    <property type="entry name" value="SH3"/>
    <property type="match status" value="1"/>
</dbReference>
<dbReference type="GO" id="GO:0005884">
    <property type="term" value="C:actin filament"/>
    <property type="evidence" value="ECO:0007669"/>
    <property type="project" value="TreeGrafter"/>
</dbReference>
<dbReference type="InterPro" id="IPR001452">
    <property type="entry name" value="SH3_domain"/>
</dbReference>
<dbReference type="Pfam" id="PF00611">
    <property type="entry name" value="FCH"/>
    <property type="match status" value="1"/>
</dbReference>
<dbReference type="RefSeq" id="XP_030232456.1">
    <property type="nucleotide sequence ID" value="XM_030376596.1"/>
</dbReference>
<organism evidence="7 8">
    <name type="scientific">Gadus morhua</name>
    <name type="common">Atlantic cod</name>
    <dbReference type="NCBI Taxonomy" id="8049"/>
    <lineage>
        <taxon>Eukaryota</taxon>
        <taxon>Metazoa</taxon>
        <taxon>Chordata</taxon>
        <taxon>Craniata</taxon>
        <taxon>Vertebrata</taxon>
        <taxon>Euteleostomi</taxon>
        <taxon>Actinopterygii</taxon>
        <taxon>Neopterygii</taxon>
        <taxon>Teleostei</taxon>
        <taxon>Neoteleostei</taxon>
        <taxon>Acanthomorphata</taxon>
        <taxon>Zeiogadaria</taxon>
        <taxon>Gadariae</taxon>
        <taxon>Gadiformes</taxon>
        <taxon>Gadoidei</taxon>
        <taxon>Gadidae</taxon>
        <taxon>Gadus</taxon>
    </lineage>
</organism>
<keyword evidence="8" id="KW-1185">Reference proteome</keyword>
<dbReference type="PANTHER" id="PTHR23065:SF51">
    <property type="entry name" value="PROLINE-SERINE-THREONINE PHOSPHATASE-INTERACTING PROTEIN 1"/>
    <property type="match status" value="1"/>
</dbReference>
<accession>A0A8C4ZPP7</accession>
<dbReference type="GO" id="GO:0030041">
    <property type="term" value="P:actin filament polymerization"/>
    <property type="evidence" value="ECO:0007669"/>
    <property type="project" value="TreeGrafter"/>
</dbReference>
<dbReference type="Gene3D" id="2.30.30.40">
    <property type="entry name" value="SH3 Domains"/>
    <property type="match status" value="1"/>
</dbReference>
<reference evidence="7" key="2">
    <citation type="submission" date="2025-09" db="UniProtKB">
        <authorList>
            <consortium name="Ensembl"/>
        </authorList>
    </citation>
    <scope>IDENTIFICATION</scope>
</reference>
<evidence type="ECO:0000259" key="6">
    <source>
        <dbReference type="PROSITE" id="PS51741"/>
    </source>
</evidence>
<dbReference type="SMART" id="SM00055">
    <property type="entry name" value="FCH"/>
    <property type="match status" value="1"/>
</dbReference>
<dbReference type="AlphaFoldDB" id="A0A8C4ZPP7"/>
<reference evidence="7" key="1">
    <citation type="submission" date="2025-08" db="UniProtKB">
        <authorList>
            <consortium name="Ensembl"/>
        </authorList>
    </citation>
    <scope>IDENTIFICATION</scope>
</reference>
<dbReference type="OrthoDB" id="10255964at2759"/>
<evidence type="ECO:0000256" key="3">
    <source>
        <dbReference type="PROSITE-ProRule" id="PRU01077"/>
    </source>
</evidence>
<evidence type="ECO:0000256" key="1">
    <source>
        <dbReference type="ARBA" id="ARBA00022443"/>
    </source>
</evidence>
<dbReference type="SMART" id="SM00326">
    <property type="entry name" value="SH3"/>
    <property type="match status" value="1"/>
</dbReference>
<dbReference type="SUPFAM" id="SSF103657">
    <property type="entry name" value="BAR/IMD domain-like"/>
    <property type="match status" value="1"/>
</dbReference>
<evidence type="ECO:0000259" key="5">
    <source>
        <dbReference type="PROSITE" id="PS50002"/>
    </source>
</evidence>
<dbReference type="GeneTree" id="ENSGT00940000156932"/>
<sequence length="423" mass="48147">MELSNRMTPLLFKDAFWGRDFISREGYDTLIDRLKDGRQICKDVQELIKMRAQAEEQYGKELVLIAHKARGLKEIGTLRASFDQLKAHIENIGNFHIHLSNVLEEEVKRIEIFQEKQKAQRKKFESIMEKLMKTKSSWYKKTMESKKNSKQRCQEATEAENLAAKMAATSSTPKIIEKAYQKVKHCKQTAAESESLYLGNIVHLENVRQDWIGTHQSTCEVFQQLESDRISFLRCVLWDHCNHFSMQCVKDDEIYEDVRKGLEKCEISTDNNLFVQTKSTSSSPPEPVMFRNYSVLLEESQGSPSNLSTLGRASVSESLSIIHRVGSNSSLTDGNPYSESTRNSSGSLNCSNTSGFQQTSSRASVALNDSYRVAYEYMAQNTDELTLLRGEVVQLMEQGDDGWWTVERDGEVGLVPGNYLAQI</sequence>
<dbReference type="Proteomes" id="UP000694546">
    <property type="component" value="Chromosome 14"/>
</dbReference>
<dbReference type="GO" id="GO:0005737">
    <property type="term" value="C:cytoplasm"/>
    <property type="evidence" value="ECO:0007669"/>
    <property type="project" value="TreeGrafter"/>
</dbReference>
<dbReference type="PROSITE" id="PS51741">
    <property type="entry name" value="F_BAR"/>
    <property type="match status" value="1"/>
</dbReference>
<proteinExistence type="predicted"/>
<feature type="region of interest" description="Disordered" evidence="4">
    <location>
        <begin position="330"/>
        <end position="361"/>
    </location>
</feature>
<dbReference type="InterPro" id="IPR027267">
    <property type="entry name" value="AH/BAR_dom_sf"/>
</dbReference>
<dbReference type="SUPFAM" id="SSF50044">
    <property type="entry name" value="SH3-domain"/>
    <property type="match status" value="1"/>
</dbReference>